<dbReference type="InterPro" id="IPR005135">
    <property type="entry name" value="Endo/exonuclease/phosphatase"/>
</dbReference>
<evidence type="ECO:0000259" key="1">
    <source>
        <dbReference type="Pfam" id="PF03372"/>
    </source>
</evidence>
<dbReference type="AlphaFoldDB" id="A0A2I0K046"/>
<dbReference type="PANTHER" id="PTHR33710:SF77">
    <property type="entry name" value="DNASE I-LIKE SUPERFAMILY PROTEIN"/>
    <property type="match status" value="1"/>
</dbReference>
<dbReference type="PANTHER" id="PTHR33710">
    <property type="entry name" value="BNAC02G09200D PROTEIN"/>
    <property type="match status" value="1"/>
</dbReference>
<sequence length="262" mass="30221">MEGRSLWADLMSLGSNIQGPWILMGDFNAVCGRDEVKRKSRDIYKDLSMEEFDDCITTLNLFDHPYVGCKYTWSDKKYEDYQARKLDKVLVNESWLRLTLRSTVEFLPPSVSDHSPAILRVKQQQKSRSQAFQILQFLDPTEFLEVVKKNGLRGFNKKFHGDIHHKVIHLKVELDVIQSALLNAKENAELTSKEAQLSREYIEALKAERSFLKQKARIPWLKDGDENTSFFHKSVKAHVGKSSIGALFREDGTKVEEISEIK</sequence>
<dbReference type="SUPFAM" id="SSF56219">
    <property type="entry name" value="DNase I-like"/>
    <property type="match status" value="1"/>
</dbReference>
<dbReference type="Pfam" id="PF03372">
    <property type="entry name" value="Exo_endo_phos"/>
    <property type="match status" value="1"/>
</dbReference>
<dbReference type="Proteomes" id="UP000233551">
    <property type="component" value="Unassembled WGS sequence"/>
</dbReference>
<dbReference type="InterPro" id="IPR036691">
    <property type="entry name" value="Endo/exonu/phosph_ase_sf"/>
</dbReference>
<comment type="caution">
    <text evidence="2">The sequence shown here is derived from an EMBL/GenBank/DDBJ whole genome shotgun (WGS) entry which is preliminary data.</text>
</comment>
<dbReference type="GO" id="GO:0003824">
    <property type="term" value="F:catalytic activity"/>
    <property type="evidence" value="ECO:0007669"/>
    <property type="project" value="InterPro"/>
</dbReference>
<evidence type="ECO:0000313" key="2">
    <source>
        <dbReference type="EMBL" id="PKI61934.1"/>
    </source>
</evidence>
<dbReference type="STRING" id="22663.A0A2I0K046"/>
<protein>
    <recommendedName>
        <fullName evidence="1">Endonuclease/exonuclease/phosphatase domain-containing protein</fullName>
    </recommendedName>
</protein>
<keyword evidence="3" id="KW-1185">Reference proteome</keyword>
<proteinExistence type="predicted"/>
<evidence type="ECO:0000313" key="3">
    <source>
        <dbReference type="Proteomes" id="UP000233551"/>
    </source>
</evidence>
<dbReference type="Gene3D" id="3.60.10.10">
    <property type="entry name" value="Endonuclease/exonuclease/phosphatase"/>
    <property type="match status" value="1"/>
</dbReference>
<dbReference type="EMBL" id="PGOL01000993">
    <property type="protein sequence ID" value="PKI61934.1"/>
    <property type="molecule type" value="Genomic_DNA"/>
</dbReference>
<name>A0A2I0K046_PUNGR</name>
<accession>A0A2I0K046</accession>
<reference evidence="2 3" key="1">
    <citation type="submission" date="2017-11" db="EMBL/GenBank/DDBJ databases">
        <title>De-novo sequencing of pomegranate (Punica granatum L.) genome.</title>
        <authorList>
            <person name="Akparov Z."/>
            <person name="Amiraslanov A."/>
            <person name="Hajiyeva S."/>
            <person name="Abbasov M."/>
            <person name="Kaur K."/>
            <person name="Hamwieh A."/>
            <person name="Solovyev V."/>
            <person name="Salamov A."/>
            <person name="Braich B."/>
            <person name="Kosarev P."/>
            <person name="Mahmoud A."/>
            <person name="Hajiyev E."/>
            <person name="Babayeva S."/>
            <person name="Izzatullayeva V."/>
            <person name="Mammadov A."/>
            <person name="Mammadov A."/>
            <person name="Sharifova S."/>
            <person name="Ojaghi J."/>
            <person name="Eynullazada K."/>
            <person name="Bayramov B."/>
            <person name="Abdulazimova A."/>
            <person name="Shahmuradov I."/>
        </authorList>
    </citation>
    <scope>NUCLEOTIDE SEQUENCE [LARGE SCALE GENOMIC DNA]</scope>
    <source>
        <strain evidence="3">cv. AG2017</strain>
        <tissue evidence="2">Leaf</tissue>
    </source>
</reference>
<gene>
    <name evidence="2" type="ORF">CRG98_017660</name>
</gene>
<organism evidence="2 3">
    <name type="scientific">Punica granatum</name>
    <name type="common">Pomegranate</name>
    <dbReference type="NCBI Taxonomy" id="22663"/>
    <lineage>
        <taxon>Eukaryota</taxon>
        <taxon>Viridiplantae</taxon>
        <taxon>Streptophyta</taxon>
        <taxon>Embryophyta</taxon>
        <taxon>Tracheophyta</taxon>
        <taxon>Spermatophyta</taxon>
        <taxon>Magnoliopsida</taxon>
        <taxon>eudicotyledons</taxon>
        <taxon>Gunneridae</taxon>
        <taxon>Pentapetalae</taxon>
        <taxon>rosids</taxon>
        <taxon>malvids</taxon>
        <taxon>Myrtales</taxon>
        <taxon>Lythraceae</taxon>
        <taxon>Punica</taxon>
    </lineage>
</organism>
<feature type="domain" description="Endonuclease/exonuclease/phosphatase" evidence="1">
    <location>
        <begin position="5"/>
        <end position="114"/>
    </location>
</feature>